<dbReference type="VEuPathDB" id="FungiDB:I7I52_06596"/>
<reference evidence="1 2" key="1">
    <citation type="submission" date="2021-01" db="EMBL/GenBank/DDBJ databases">
        <title>Chromosome-level genome assembly of a human fungal pathogen reveals clustering of transcriptionally co-regulated genes.</title>
        <authorList>
            <person name="Voorhies M."/>
            <person name="Cohen S."/>
            <person name="Shea T.P."/>
            <person name="Petrus S."/>
            <person name="Munoz J.F."/>
            <person name="Poplawski S."/>
            <person name="Goldman W.E."/>
            <person name="Michael T."/>
            <person name="Cuomo C.A."/>
            <person name="Sil A."/>
            <person name="Beyhan S."/>
        </authorList>
    </citation>
    <scope>NUCLEOTIDE SEQUENCE [LARGE SCALE GENOMIC DNA]</scope>
    <source>
        <strain evidence="1 2">G184AR</strain>
    </source>
</reference>
<protein>
    <submittedName>
        <fullName evidence="1">Cap binding protein</fullName>
    </submittedName>
</protein>
<accession>A0A8H7YRR8</accession>
<organism evidence="1 2">
    <name type="scientific">Ajellomyces capsulatus</name>
    <name type="common">Darling's disease fungus</name>
    <name type="synonym">Histoplasma capsulatum</name>
    <dbReference type="NCBI Taxonomy" id="5037"/>
    <lineage>
        <taxon>Eukaryota</taxon>
        <taxon>Fungi</taxon>
        <taxon>Dikarya</taxon>
        <taxon>Ascomycota</taxon>
        <taxon>Pezizomycotina</taxon>
        <taxon>Eurotiomycetes</taxon>
        <taxon>Eurotiomycetidae</taxon>
        <taxon>Onygenales</taxon>
        <taxon>Ajellomycetaceae</taxon>
        <taxon>Histoplasma</taxon>
    </lineage>
</organism>
<comment type="caution">
    <text evidence="1">The sequence shown here is derived from an EMBL/GenBank/DDBJ whole genome shotgun (WGS) entry which is preliminary data.</text>
</comment>
<dbReference type="EMBL" id="JAEVHI010000003">
    <property type="protein sequence ID" value="KAG5296076.1"/>
    <property type="molecule type" value="Genomic_DNA"/>
</dbReference>
<dbReference type="AlphaFoldDB" id="A0A8H7YRR8"/>
<sequence>MSLLTRCFRCSSSSPRRSISWSTTTLCSRRRARLRLRLLRRVWEGRFVFCIRIWREWISRSPIGFWIGLRII</sequence>
<evidence type="ECO:0000313" key="1">
    <source>
        <dbReference type="EMBL" id="KAG5296076.1"/>
    </source>
</evidence>
<dbReference type="Proteomes" id="UP000670092">
    <property type="component" value="Unassembled WGS sequence"/>
</dbReference>
<gene>
    <name evidence="1" type="ORF">I7I52_06596</name>
</gene>
<name>A0A8H7YRR8_AJECA</name>
<evidence type="ECO:0000313" key="2">
    <source>
        <dbReference type="Proteomes" id="UP000670092"/>
    </source>
</evidence>
<proteinExistence type="predicted"/>